<dbReference type="Proteomes" id="UP000554482">
    <property type="component" value="Unassembled WGS sequence"/>
</dbReference>
<protein>
    <submittedName>
        <fullName evidence="2">Uncharacterized protein</fullName>
    </submittedName>
</protein>
<organism evidence="2 3">
    <name type="scientific">Thalictrum thalictroides</name>
    <name type="common">Rue-anemone</name>
    <name type="synonym">Anemone thalictroides</name>
    <dbReference type="NCBI Taxonomy" id="46969"/>
    <lineage>
        <taxon>Eukaryota</taxon>
        <taxon>Viridiplantae</taxon>
        <taxon>Streptophyta</taxon>
        <taxon>Embryophyta</taxon>
        <taxon>Tracheophyta</taxon>
        <taxon>Spermatophyta</taxon>
        <taxon>Magnoliopsida</taxon>
        <taxon>Ranunculales</taxon>
        <taxon>Ranunculaceae</taxon>
        <taxon>Thalictroideae</taxon>
        <taxon>Thalictrum</taxon>
    </lineage>
</organism>
<sequence length="71" mass="7601">MVICRARNAVEKEKACKKGKVMVVPDDQMPLSSVPKFTISSKKRSRSGVVKIGPEPQLVISGSSSKDAPTS</sequence>
<feature type="region of interest" description="Disordered" evidence="1">
    <location>
        <begin position="43"/>
        <end position="71"/>
    </location>
</feature>
<dbReference type="AlphaFoldDB" id="A0A7J6XFD6"/>
<keyword evidence="3" id="KW-1185">Reference proteome</keyword>
<feature type="compositionally biased region" description="Polar residues" evidence="1">
    <location>
        <begin position="60"/>
        <end position="71"/>
    </location>
</feature>
<dbReference type="EMBL" id="JABWDY010001779">
    <property type="protein sequence ID" value="KAF5207142.1"/>
    <property type="molecule type" value="Genomic_DNA"/>
</dbReference>
<gene>
    <name evidence="2" type="ORF">FRX31_003270</name>
</gene>
<proteinExistence type="predicted"/>
<name>A0A7J6XFD6_THATH</name>
<reference evidence="2 3" key="1">
    <citation type="submission" date="2020-06" db="EMBL/GenBank/DDBJ databases">
        <title>Transcriptomic and genomic resources for Thalictrum thalictroides and T. hernandezii: Facilitating candidate gene discovery in an emerging model plant lineage.</title>
        <authorList>
            <person name="Arias T."/>
            <person name="Riano-Pachon D.M."/>
            <person name="Di Stilio V.S."/>
        </authorList>
    </citation>
    <scope>NUCLEOTIDE SEQUENCE [LARGE SCALE GENOMIC DNA]</scope>
    <source>
        <strain evidence="3">cv. WT478/WT964</strain>
        <tissue evidence="2">Leaves</tissue>
    </source>
</reference>
<evidence type="ECO:0000256" key="1">
    <source>
        <dbReference type="SAM" id="MobiDB-lite"/>
    </source>
</evidence>
<evidence type="ECO:0000313" key="2">
    <source>
        <dbReference type="EMBL" id="KAF5207142.1"/>
    </source>
</evidence>
<evidence type="ECO:0000313" key="3">
    <source>
        <dbReference type="Proteomes" id="UP000554482"/>
    </source>
</evidence>
<accession>A0A7J6XFD6</accession>
<comment type="caution">
    <text evidence="2">The sequence shown here is derived from an EMBL/GenBank/DDBJ whole genome shotgun (WGS) entry which is preliminary data.</text>
</comment>